<dbReference type="CDD" id="cd06971">
    <property type="entry name" value="PgpA"/>
    <property type="match status" value="1"/>
</dbReference>
<dbReference type="GO" id="GO:0008962">
    <property type="term" value="F:phosphatidylglycerophosphatase activity"/>
    <property type="evidence" value="ECO:0007669"/>
    <property type="project" value="UniProtKB-EC"/>
</dbReference>
<dbReference type="GO" id="GO:0006655">
    <property type="term" value="P:phosphatidylglycerol biosynthetic process"/>
    <property type="evidence" value="ECO:0007669"/>
    <property type="project" value="UniProtKB-UniPathway"/>
</dbReference>
<organism evidence="4 5">
    <name type="scientific">Jezberella montanilacus</name>
    <dbReference type="NCBI Taxonomy" id="323426"/>
    <lineage>
        <taxon>Bacteria</taxon>
        <taxon>Pseudomonadati</taxon>
        <taxon>Pseudomonadota</taxon>
        <taxon>Betaproteobacteria</taxon>
        <taxon>Burkholderiales</taxon>
        <taxon>Alcaligenaceae</taxon>
        <taxon>Jezberella</taxon>
    </lineage>
</organism>
<dbReference type="RefSeq" id="WP_106227498.1">
    <property type="nucleotide sequence ID" value="NZ_PVTV01000013.1"/>
</dbReference>
<dbReference type="EC" id="3.1.3.27" evidence="1"/>
<keyword evidence="1" id="KW-0479">Metal-binding</keyword>
<feature type="transmembrane region" description="Helical" evidence="2">
    <location>
        <begin position="72"/>
        <end position="95"/>
    </location>
</feature>
<comment type="pathway">
    <text evidence="1">Phospholipid metabolism; phosphatidylglycerol biosynthesis; phosphatidylglycerol from CDP-diacylglycerol: step 2/2.</text>
</comment>
<dbReference type="SUPFAM" id="SSF101307">
    <property type="entry name" value="YutG-like"/>
    <property type="match status" value="1"/>
</dbReference>
<comment type="function">
    <text evidence="1">Lipid phosphatase which dephosphorylates phosphatidylglycerophosphate (PGP) to phosphatidylglycerol (PG).</text>
</comment>
<comment type="caution">
    <text evidence="4">The sequence shown here is derived from an EMBL/GenBank/DDBJ whole genome shotgun (WGS) entry which is preliminary data.</text>
</comment>
<dbReference type="PANTHER" id="PTHR36305">
    <property type="entry name" value="PHOSPHATIDYLGLYCEROPHOSPHATASE A"/>
    <property type="match status" value="1"/>
</dbReference>
<dbReference type="InterPro" id="IPR007686">
    <property type="entry name" value="YutG/PgpA"/>
</dbReference>
<keyword evidence="1" id="KW-0378">Hydrolase</keyword>
<comment type="cofactor">
    <cofactor evidence="1">
        <name>Mg(2+)</name>
        <dbReference type="ChEBI" id="CHEBI:18420"/>
    </cofactor>
</comment>
<dbReference type="AlphaFoldDB" id="A0A2T0XGA4"/>
<dbReference type="InterPro" id="IPR026037">
    <property type="entry name" value="PgpA"/>
</dbReference>
<dbReference type="GO" id="GO:0005886">
    <property type="term" value="C:plasma membrane"/>
    <property type="evidence" value="ECO:0007669"/>
    <property type="project" value="UniProtKB-SubCell"/>
</dbReference>
<feature type="domain" description="YutG/PgpA" evidence="3">
    <location>
        <begin position="35"/>
        <end position="173"/>
    </location>
</feature>
<gene>
    <name evidence="4" type="ORF">BCM14_1633</name>
</gene>
<evidence type="ECO:0000313" key="5">
    <source>
        <dbReference type="Proteomes" id="UP000238308"/>
    </source>
</evidence>
<keyword evidence="1" id="KW-0442">Lipid degradation</keyword>
<keyword evidence="1" id="KW-1003">Cell membrane</keyword>
<evidence type="ECO:0000256" key="1">
    <source>
        <dbReference type="PIRNR" id="PIRNR006162"/>
    </source>
</evidence>
<keyword evidence="1 2" id="KW-0812">Transmembrane</keyword>
<feature type="transmembrane region" description="Helical" evidence="2">
    <location>
        <begin position="107"/>
        <end position="134"/>
    </location>
</feature>
<dbReference type="Pfam" id="PF04608">
    <property type="entry name" value="PgpA"/>
    <property type="match status" value="1"/>
</dbReference>
<evidence type="ECO:0000256" key="2">
    <source>
        <dbReference type="SAM" id="Phobius"/>
    </source>
</evidence>
<protein>
    <recommendedName>
        <fullName evidence="1">Phosphatidylglycerophosphatase A</fullName>
        <ecNumber evidence="1">3.1.3.27</ecNumber>
    </recommendedName>
    <alternativeName>
        <fullName evidence="1">Phosphatidylglycerolphosphate phosphatase A</fullName>
    </alternativeName>
</protein>
<reference evidence="4 5" key="1">
    <citation type="submission" date="2018-03" db="EMBL/GenBank/DDBJ databases">
        <title>Genomic Encyclopedia of Type Strains, Phase III (KMG-III): the genomes of soil and plant-associated and newly described type strains.</title>
        <authorList>
            <person name="Whitman W."/>
        </authorList>
    </citation>
    <scope>NUCLEOTIDE SEQUENCE [LARGE SCALE GENOMIC DNA]</scope>
    <source>
        <strain evidence="4 5">MWH-P2sevCIIIb</strain>
    </source>
</reference>
<dbReference type="PANTHER" id="PTHR36305:SF1">
    <property type="entry name" value="PHOSPHATIDYLGLYCEROPHOSPHATASE A"/>
    <property type="match status" value="1"/>
</dbReference>
<keyword evidence="2" id="KW-1133">Transmembrane helix</keyword>
<keyword evidence="1" id="KW-0443">Lipid metabolism</keyword>
<comment type="catalytic activity">
    <reaction evidence="1">
        <text>a 1,2-diacyl-sn-glycero-3-phospho-(1'-sn-glycero-3'-phosphate) + H2O = a 1,2-diacyl-sn-glycero-3-phospho-(1'-sn-glycerol) + phosphate</text>
        <dbReference type="Rhea" id="RHEA:33751"/>
        <dbReference type="ChEBI" id="CHEBI:15377"/>
        <dbReference type="ChEBI" id="CHEBI:43474"/>
        <dbReference type="ChEBI" id="CHEBI:60110"/>
        <dbReference type="ChEBI" id="CHEBI:64716"/>
        <dbReference type="EC" id="3.1.3.27"/>
    </reaction>
</comment>
<keyword evidence="5" id="KW-1185">Reference proteome</keyword>
<dbReference type="OrthoDB" id="9804091at2"/>
<dbReference type="GO" id="GO:0009395">
    <property type="term" value="P:phospholipid catabolic process"/>
    <property type="evidence" value="ECO:0007669"/>
    <property type="project" value="UniProtKB-KW"/>
</dbReference>
<feature type="transmembrane region" description="Helical" evidence="2">
    <location>
        <begin position="34"/>
        <end position="60"/>
    </location>
</feature>
<dbReference type="GO" id="GO:0046872">
    <property type="term" value="F:metal ion binding"/>
    <property type="evidence" value="ECO:0007669"/>
    <property type="project" value="UniProtKB-KW"/>
</dbReference>
<proteinExistence type="predicted"/>
<evidence type="ECO:0000313" key="4">
    <source>
        <dbReference type="EMBL" id="PRY97920.1"/>
    </source>
</evidence>
<name>A0A2T0XGA4_9BURK</name>
<evidence type="ECO:0000259" key="3">
    <source>
        <dbReference type="Pfam" id="PF04608"/>
    </source>
</evidence>
<feature type="transmembrane region" description="Helical" evidence="2">
    <location>
        <begin position="155"/>
        <end position="176"/>
    </location>
</feature>
<keyword evidence="1" id="KW-0997">Cell inner membrane</keyword>
<dbReference type="UniPathway" id="UPA00084">
    <property type="reaction ID" value="UER00504"/>
</dbReference>
<dbReference type="Proteomes" id="UP000238308">
    <property type="component" value="Unassembled WGS sequence"/>
</dbReference>
<dbReference type="InterPro" id="IPR036681">
    <property type="entry name" value="PgpA-like_sf"/>
</dbReference>
<dbReference type="PIRSF" id="PIRSF006162">
    <property type="entry name" value="PgpA"/>
    <property type="match status" value="1"/>
</dbReference>
<keyword evidence="1" id="KW-0595">Phospholipid degradation</keyword>
<sequence length="180" mass="19865">MNPDSNEHSPLKVSARHRTVWPSLKWVLSSPNRLLAFGFGSGLLRPGAGTWGSLVAWLLWIVTASYQTDLRIAIVLVVGFAYGSWACGRVCRSLGVHDHVGIVWDEIVAFWLVLWLTPSHWFWQLIALGLFRFFDIVKPGGIKKIDAKIKGGLGVMLDDIAAAAYTLVVIAILVALGERM</sequence>
<keyword evidence="1" id="KW-0460">Magnesium</keyword>
<dbReference type="EMBL" id="PVTV01000013">
    <property type="protein sequence ID" value="PRY97920.1"/>
    <property type="molecule type" value="Genomic_DNA"/>
</dbReference>
<keyword evidence="1 2" id="KW-0472">Membrane</keyword>
<comment type="subcellular location">
    <subcellularLocation>
        <location evidence="1">Cell inner membrane</location>
        <topology evidence="1">Multi-pass membrane protein</topology>
    </subcellularLocation>
</comment>
<accession>A0A2T0XGA4</accession>
<keyword evidence="1" id="KW-1208">Phospholipid metabolism</keyword>